<proteinExistence type="predicted"/>
<protein>
    <submittedName>
        <fullName evidence="1">Uncharacterized protein</fullName>
    </submittedName>
</protein>
<organism evidence="1 2">
    <name type="scientific">Protopolystoma xenopodis</name>
    <dbReference type="NCBI Taxonomy" id="117903"/>
    <lineage>
        <taxon>Eukaryota</taxon>
        <taxon>Metazoa</taxon>
        <taxon>Spiralia</taxon>
        <taxon>Lophotrochozoa</taxon>
        <taxon>Platyhelminthes</taxon>
        <taxon>Monogenea</taxon>
        <taxon>Polyopisthocotylea</taxon>
        <taxon>Polystomatidea</taxon>
        <taxon>Polystomatidae</taxon>
        <taxon>Protopolystoma</taxon>
    </lineage>
</organism>
<evidence type="ECO:0000313" key="2">
    <source>
        <dbReference type="Proteomes" id="UP000784294"/>
    </source>
</evidence>
<dbReference type="Proteomes" id="UP000784294">
    <property type="component" value="Unassembled WGS sequence"/>
</dbReference>
<sequence length="120" mass="13343">MIFFILSGILDARHSWQDSGQLGSNDKRTIIQSPVVLREAHTHNAIREDSDQMEGIVFSSRSLSQSEGVNLQVLRHPVAAPCSAFPGDTTFLDPLNEPLRCRIAWQICDGEKTVYAAMKC</sequence>
<gene>
    <name evidence="1" type="ORF">PXEA_LOCUS33696</name>
</gene>
<accession>A0A3S5BUA1</accession>
<reference evidence="1" key="1">
    <citation type="submission" date="2018-11" db="EMBL/GenBank/DDBJ databases">
        <authorList>
            <consortium name="Pathogen Informatics"/>
        </authorList>
    </citation>
    <scope>NUCLEOTIDE SEQUENCE</scope>
</reference>
<dbReference type="AlphaFoldDB" id="A0A3S5BUA1"/>
<keyword evidence="2" id="KW-1185">Reference proteome</keyword>
<name>A0A3S5BUA1_9PLAT</name>
<evidence type="ECO:0000313" key="1">
    <source>
        <dbReference type="EMBL" id="VEL40256.1"/>
    </source>
</evidence>
<comment type="caution">
    <text evidence="1">The sequence shown here is derived from an EMBL/GenBank/DDBJ whole genome shotgun (WGS) entry which is preliminary data.</text>
</comment>
<dbReference type="EMBL" id="CAAALY010264219">
    <property type="protein sequence ID" value="VEL40256.1"/>
    <property type="molecule type" value="Genomic_DNA"/>
</dbReference>